<dbReference type="SUPFAM" id="SSF53597">
    <property type="entry name" value="Dihydrofolate reductase-like"/>
    <property type="match status" value="1"/>
</dbReference>
<name>A0A285KS10_9ACTN</name>
<dbReference type="GO" id="GO:0009231">
    <property type="term" value="P:riboflavin biosynthetic process"/>
    <property type="evidence" value="ECO:0007669"/>
    <property type="project" value="InterPro"/>
</dbReference>
<dbReference type="GO" id="GO:0008703">
    <property type="term" value="F:5-amino-6-(5-phosphoribosylamino)uracil reductase activity"/>
    <property type="evidence" value="ECO:0007669"/>
    <property type="project" value="InterPro"/>
</dbReference>
<keyword evidence="2" id="KW-0521">NADP</keyword>
<evidence type="ECO:0000256" key="1">
    <source>
        <dbReference type="ARBA" id="ARBA00005104"/>
    </source>
</evidence>
<organism evidence="5 6">
    <name type="scientific">Paractinoplanes atraurantiacus</name>
    <dbReference type="NCBI Taxonomy" id="1036182"/>
    <lineage>
        <taxon>Bacteria</taxon>
        <taxon>Bacillati</taxon>
        <taxon>Actinomycetota</taxon>
        <taxon>Actinomycetes</taxon>
        <taxon>Micromonosporales</taxon>
        <taxon>Micromonosporaceae</taxon>
        <taxon>Paractinoplanes</taxon>
    </lineage>
</organism>
<dbReference type="InterPro" id="IPR002734">
    <property type="entry name" value="RibDG_C"/>
</dbReference>
<accession>A0A285KS10</accession>
<keyword evidence="6" id="KW-1185">Reference proteome</keyword>
<evidence type="ECO:0000259" key="4">
    <source>
        <dbReference type="Pfam" id="PF01872"/>
    </source>
</evidence>
<dbReference type="Proteomes" id="UP000219612">
    <property type="component" value="Unassembled WGS sequence"/>
</dbReference>
<dbReference type="PANTHER" id="PTHR38011">
    <property type="entry name" value="DIHYDROFOLATE REDUCTASE FAMILY PROTEIN (AFU_ORTHOLOGUE AFUA_8G06820)"/>
    <property type="match status" value="1"/>
</dbReference>
<dbReference type="Pfam" id="PF01872">
    <property type="entry name" value="RibD_C"/>
    <property type="match status" value="1"/>
</dbReference>
<dbReference type="OrthoDB" id="9800865at2"/>
<gene>
    <name evidence="5" type="ORF">SAMN05421748_15716</name>
</gene>
<dbReference type="EMBL" id="OBDY01000057">
    <property type="protein sequence ID" value="SNY75434.1"/>
    <property type="molecule type" value="Genomic_DNA"/>
</dbReference>
<evidence type="ECO:0000256" key="2">
    <source>
        <dbReference type="ARBA" id="ARBA00022857"/>
    </source>
</evidence>
<reference evidence="5 6" key="1">
    <citation type="submission" date="2017-09" db="EMBL/GenBank/DDBJ databases">
        <authorList>
            <person name="Ehlers B."/>
            <person name="Leendertz F.H."/>
        </authorList>
    </citation>
    <scope>NUCLEOTIDE SEQUENCE [LARGE SCALE GENOMIC DNA]</scope>
    <source>
        <strain evidence="5 6">CGMCC 4.6857</strain>
    </source>
</reference>
<protein>
    <submittedName>
        <fullName evidence="5">Pyrimidine reductase, riboflavin biosynthesis</fullName>
    </submittedName>
</protein>
<dbReference type="PANTHER" id="PTHR38011:SF7">
    <property type="entry name" value="2,5-DIAMINO-6-RIBOSYLAMINO-4(3H)-PYRIMIDINONE 5'-PHOSPHATE REDUCTASE"/>
    <property type="match status" value="1"/>
</dbReference>
<evidence type="ECO:0000313" key="5">
    <source>
        <dbReference type="EMBL" id="SNY75434.1"/>
    </source>
</evidence>
<sequence>MTSPRPRVVISAQMSLDGRITLRRDHLLMTSPEVWASLRPPSADAVEAARSALHQPTAILEGSGSLVPSTAEPMPGPPAGPCDDFVLPAAKWFTVVDRRGRVRWTMKENDGYHLLVLVSPATPAAYLSYLRDEKISYLVAGDLREALEKMRSRLGVSCAVSNAGGGLNGALLRAGLVDEVQVVIYPALIGGADTPSLIDGEPLAPGELPASLRLLSTHAETDGTVWLSYEVL</sequence>
<dbReference type="InterPro" id="IPR024072">
    <property type="entry name" value="DHFR-like_dom_sf"/>
</dbReference>
<evidence type="ECO:0000256" key="3">
    <source>
        <dbReference type="ARBA" id="ARBA00023002"/>
    </source>
</evidence>
<keyword evidence="3" id="KW-0560">Oxidoreductase</keyword>
<feature type="domain" description="Bacterial bifunctional deaminase-reductase C-terminal" evidence="4">
    <location>
        <begin position="6"/>
        <end position="224"/>
    </location>
</feature>
<proteinExistence type="predicted"/>
<comment type="pathway">
    <text evidence="1">Cofactor biosynthesis; riboflavin biosynthesis.</text>
</comment>
<dbReference type="AlphaFoldDB" id="A0A285KS10"/>
<dbReference type="InterPro" id="IPR050765">
    <property type="entry name" value="Riboflavin_Biosynth_HTPR"/>
</dbReference>
<dbReference type="RefSeq" id="WP_097329299.1">
    <property type="nucleotide sequence ID" value="NZ_OBDY01000057.1"/>
</dbReference>
<evidence type="ECO:0000313" key="6">
    <source>
        <dbReference type="Proteomes" id="UP000219612"/>
    </source>
</evidence>
<dbReference type="Gene3D" id="3.40.430.10">
    <property type="entry name" value="Dihydrofolate Reductase, subunit A"/>
    <property type="match status" value="1"/>
</dbReference>